<dbReference type="RefSeq" id="WP_171242225.1">
    <property type="nucleotide sequence ID" value="NZ_JABEPQ010000001.1"/>
</dbReference>
<evidence type="ECO:0000313" key="4">
    <source>
        <dbReference type="Proteomes" id="UP000588586"/>
    </source>
</evidence>
<dbReference type="InterPro" id="IPR032856">
    <property type="entry name" value="GDE_N_bis"/>
</dbReference>
<sequence>MASPYRQPWLHDLATTVRGNVTLLSAQDGQVRTGTAQGLYVDDERVLSRLVVTVSGVEPSAVGGQARAGRAQFLSSARDLGDPGADPTVEVQRSRELVDGGLAETVRVVSRAATPVTGVLRVELGADGADIATVKSGRLDGPLLPVGAEGGGLRIDTPRHTVSIRVDASTTCDGGVGKAEQAFELAPGGALELTVSVETTRRQTSALDADPGLDAVAWDDVAVEADDPRLGPLVTESLADLRHLLLRDPMGPDDVFAAAGTPWYLTLFGRDSIWAARLTLPFGTELAAGTLRALARRQGTKDDTETAEQPGKIAHEVRRTAYGAPGETMQLPPLYYGTVDATALWVCLLVDAWRWGLPEDQVRALLPNLEAALGWLTGPGRPDSDGLLKYIDTSGHGLANQGWKDSGDSMRMRDGRVAEAPIALVEAQAYAVEALSGAADLLDALGVEGAARWRAEAQDVTERIRDRFWVEDADGRYLAMALDGGAAPVDGVGSNMGHVLGTGALTPDEAKVVADRLTSPGLLDRFGIRTMSTDTGGFNPIGYHTGSIWTHDTAIAAIGLSREGLGDLAGAVAQTLVASGAAFDRRWPELYSGTPLIDAPAPYPASCRPQAWSAASVGALLTSALGLEADFPGGRLMVRPPATAPFGALSVRGLRWGTVPFEVVVDQAGKVEVSGLPDSVSVVHSA</sequence>
<proteinExistence type="predicted"/>
<dbReference type="InterPro" id="IPR008928">
    <property type="entry name" value="6-hairpin_glycosidase_sf"/>
</dbReference>
<dbReference type="InterPro" id="IPR012341">
    <property type="entry name" value="6hp_glycosidase-like_sf"/>
</dbReference>
<feature type="domain" description="Mannosylglycerate hydrolase MGH1-like glycoside hydrolase" evidence="2">
    <location>
        <begin position="310"/>
        <end position="579"/>
    </location>
</feature>
<protein>
    <submittedName>
        <fullName evidence="3">Amylo-alpha-1,6-glucosidase</fullName>
    </submittedName>
</protein>
<evidence type="ECO:0000259" key="2">
    <source>
        <dbReference type="Pfam" id="PF22422"/>
    </source>
</evidence>
<comment type="caution">
    <text evidence="3">The sequence shown here is derived from an EMBL/GenBank/DDBJ whole genome shotgun (WGS) entry which is preliminary data.</text>
</comment>
<dbReference type="EMBL" id="JABEPQ010000001">
    <property type="protein sequence ID" value="NNM45165.1"/>
    <property type="molecule type" value="Genomic_DNA"/>
</dbReference>
<organism evidence="3 4">
    <name type="scientific">Knoellia koreensis</name>
    <dbReference type="NCBI Taxonomy" id="2730921"/>
    <lineage>
        <taxon>Bacteria</taxon>
        <taxon>Bacillati</taxon>
        <taxon>Actinomycetota</taxon>
        <taxon>Actinomycetes</taxon>
        <taxon>Micrococcales</taxon>
        <taxon>Intrasporangiaceae</taxon>
        <taxon>Knoellia</taxon>
    </lineage>
</organism>
<feature type="domain" description="Putative glycogen debranching enzyme N-terminal" evidence="1">
    <location>
        <begin position="18"/>
        <end position="195"/>
    </location>
</feature>
<dbReference type="GO" id="GO:0005975">
    <property type="term" value="P:carbohydrate metabolic process"/>
    <property type="evidence" value="ECO:0007669"/>
    <property type="project" value="InterPro"/>
</dbReference>
<accession>A0A849HB54</accession>
<name>A0A849HB54_9MICO</name>
<dbReference type="Pfam" id="PF14742">
    <property type="entry name" value="GDE_N_bis"/>
    <property type="match status" value="1"/>
</dbReference>
<reference evidence="3 4" key="1">
    <citation type="submission" date="2020-04" db="EMBL/GenBank/DDBJ databases">
        <title>Knoellia sp. isolate from air conditioner.</title>
        <authorList>
            <person name="Chea S."/>
            <person name="Kim D.-U."/>
        </authorList>
    </citation>
    <scope>NUCLEOTIDE SEQUENCE [LARGE SCALE GENOMIC DNA]</scope>
    <source>
        <strain evidence="3 4">DB2414S</strain>
    </source>
</reference>
<dbReference type="AlphaFoldDB" id="A0A849HB54"/>
<evidence type="ECO:0000313" key="3">
    <source>
        <dbReference type="EMBL" id="NNM45165.1"/>
    </source>
</evidence>
<dbReference type="Proteomes" id="UP000588586">
    <property type="component" value="Unassembled WGS sequence"/>
</dbReference>
<keyword evidence="4" id="KW-1185">Reference proteome</keyword>
<dbReference type="SUPFAM" id="SSF48208">
    <property type="entry name" value="Six-hairpin glycosidases"/>
    <property type="match status" value="1"/>
</dbReference>
<gene>
    <name evidence="3" type="ORF">HJG52_03995</name>
</gene>
<dbReference type="Gene3D" id="1.50.10.10">
    <property type="match status" value="1"/>
</dbReference>
<dbReference type="Pfam" id="PF22422">
    <property type="entry name" value="MGH1-like_GH"/>
    <property type="match status" value="1"/>
</dbReference>
<evidence type="ECO:0000259" key="1">
    <source>
        <dbReference type="Pfam" id="PF14742"/>
    </source>
</evidence>
<dbReference type="InterPro" id="IPR054491">
    <property type="entry name" value="MGH1-like_GH"/>
</dbReference>